<dbReference type="PANTHER" id="PTHR42714:SF2">
    <property type="entry name" value="TRNA MODIFICATION GTPASE GTPBP3, MITOCHONDRIAL"/>
    <property type="match status" value="1"/>
</dbReference>
<feature type="binding site" evidence="10">
    <location>
        <position position="82"/>
    </location>
    <ligand>
        <name>(6S)-5-formyl-5,6,7,8-tetrahydrofolate</name>
        <dbReference type="ChEBI" id="CHEBI:57457"/>
    </ligand>
</feature>
<dbReference type="PANTHER" id="PTHR42714">
    <property type="entry name" value="TRNA MODIFICATION GTPASE GTPBP3"/>
    <property type="match status" value="1"/>
</dbReference>
<feature type="binding site" evidence="10">
    <location>
        <position position="445"/>
    </location>
    <ligand>
        <name>(6S)-5-formyl-5,6,7,8-tetrahydrofolate</name>
        <dbReference type="ChEBI" id="CHEBI:57457"/>
    </ligand>
</feature>
<dbReference type="Pfam" id="PF12631">
    <property type="entry name" value="MnmE_helical"/>
    <property type="match status" value="1"/>
</dbReference>
<dbReference type="CDD" id="cd04164">
    <property type="entry name" value="trmE"/>
    <property type="match status" value="1"/>
</dbReference>
<feature type="binding site" evidence="10">
    <location>
        <position position="231"/>
    </location>
    <ligand>
        <name>Mg(2+)</name>
        <dbReference type="ChEBI" id="CHEBI:18420"/>
    </ligand>
</feature>
<dbReference type="GO" id="GO:0046872">
    <property type="term" value="F:metal ion binding"/>
    <property type="evidence" value="ECO:0007669"/>
    <property type="project" value="UniProtKB-KW"/>
</dbReference>
<keyword evidence="5 10" id="KW-0547">Nucleotide-binding</keyword>
<comment type="caution">
    <text evidence="10">Lacks conserved residue(s) required for the propagation of feature annotation.</text>
</comment>
<evidence type="ECO:0000256" key="6">
    <source>
        <dbReference type="ARBA" id="ARBA00022801"/>
    </source>
</evidence>
<evidence type="ECO:0000256" key="9">
    <source>
        <dbReference type="ARBA" id="ARBA00023134"/>
    </source>
</evidence>
<comment type="subunit">
    <text evidence="10">Homodimer. Heterotetramer of two MnmE and two MnmG subunits.</text>
</comment>
<name>G4QCM2_TAYAM</name>
<dbReference type="EMBL" id="CP003059">
    <property type="protein sequence ID" value="AEP36152.1"/>
    <property type="molecule type" value="Genomic_DNA"/>
</dbReference>
<comment type="function">
    <text evidence="10">Exhibits a very high intrinsic GTPase hydrolysis rate. Involved in the addition of a carboxymethylaminomethyl (cmnm) group at the wobble position (U34) of certain tRNAs, forming tRNA-cmnm(5)s(2)U34.</text>
</comment>
<feature type="binding site" evidence="10">
    <location>
        <position position="121"/>
    </location>
    <ligand>
        <name>(6S)-5-formyl-5,6,7,8-tetrahydrofolate</name>
        <dbReference type="ChEBI" id="CHEBI:57457"/>
    </ligand>
</feature>
<dbReference type="InterPro" id="IPR027266">
    <property type="entry name" value="TrmE/GcvT-like"/>
</dbReference>
<feature type="binding site" evidence="10">
    <location>
        <position position="251"/>
    </location>
    <ligand>
        <name>K(+)</name>
        <dbReference type="ChEBI" id="CHEBI:29103"/>
    </ligand>
</feature>
<feature type="binding site" evidence="10">
    <location>
        <position position="246"/>
    </location>
    <ligand>
        <name>K(+)</name>
        <dbReference type="ChEBI" id="CHEBI:29103"/>
    </ligand>
</feature>
<organism evidence="13 14">
    <name type="scientific">Taylorella asinigenitalis (strain MCE3)</name>
    <dbReference type="NCBI Taxonomy" id="1008459"/>
    <lineage>
        <taxon>Bacteria</taxon>
        <taxon>Pseudomonadati</taxon>
        <taxon>Pseudomonadota</taxon>
        <taxon>Betaproteobacteria</taxon>
        <taxon>Burkholderiales</taxon>
        <taxon>Alcaligenaceae</taxon>
        <taxon>Taylorella</taxon>
    </lineage>
</organism>
<evidence type="ECO:0000256" key="11">
    <source>
        <dbReference type="RuleBase" id="RU003313"/>
    </source>
</evidence>
<feature type="binding site" evidence="10">
    <location>
        <begin position="227"/>
        <end position="232"/>
    </location>
    <ligand>
        <name>GTP</name>
        <dbReference type="ChEBI" id="CHEBI:37565"/>
    </ligand>
</feature>
<keyword evidence="3 10" id="KW-0819">tRNA processing</keyword>
<dbReference type="Gene3D" id="3.30.1360.120">
    <property type="entry name" value="Probable tRNA modification gtpase trme, domain 1"/>
    <property type="match status" value="1"/>
</dbReference>
<dbReference type="InterPro" id="IPR004520">
    <property type="entry name" value="GTPase_MnmE"/>
</dbReference>
<dbReference type="InterPro" id="IPR027368">
    <property type="entry name" value="MnmE_dom2"/>
</dbReference>
<dbReference type="Pfam" id="PF10396">
    <property type="entry name" value="TrmE_N"/>
    <property type="match status" value="1"/>
</dbReference>
<dbReference type="Gene3D" id="1.20.120.430">
    <property type="entry name" value="tRNA modification GTPase MnmE domain 2"/>
    <property type="match status" value="1"/>
</dbReference>
<sequence length="445" mass="48586">MIMQSDIIAAVATAPGRGGIGVVRVSGPKLGAFAQAISKGLEIKPRTAQYTDFYDAEGHAIDNGLLLYFPAPHSFTGEDVIELQGHGGPVILNMVLGRCLELGARLAEPGEFSKRAFLNNKIDLTQAESIADLIDASSEKAARMALRSLKGAFSDLVSDLVAKVINLRMLVEATLDFPEEEIDFLEAADAMGQLRVIQEQLDRVISQANQGTIMREGLHVALVGMPNVGKSSLLNALSGEEIAIVTDIAGTTRDVVRNFIHIDGVPVHFMDTAGLRETEDIVERIGIERSEKSLQDADVALILMDPREEKNSKFIATLQEIPKGVKRLYVHNKIDLYGQKPMRDGDDICLSAKTGDGLELLKTALLEIAGWQGESEGLFLARTRHMNALREAKGQLEHAREIAYEGLDLFAEHLRLAQEQLNTITGEFTADDLLGEIFSRFCIGK</sequence>
<keyword evidence="2 10" id="KW-0963">Cytoplasm</keyword>
<evidence type="ECO:0000256" key="7">
    <source>
        <dbReference type="ARBA" id="ARBA00022842"/>
    </source>
</evidence>
<dbReference type="Proteomes" id="UP000009284">
    <property type="component" value="Chromosome"/>
</dbReference>
<keyword evidence="4 10" id="KW-0479">Metal-binding</keyword>
<dbReference type="PROSITE" id="PS51709">
    <property type="entry name" value="G_TRME"/>
    <property type="match status" value="1"/>
</dbReference>
<feature type="binding site" evidence="10">
    <location>
        <position position="24"/>
    </location>
    <ligand>
        <name>(6S)-5-formyl-5,6,7,8-tetrahydrofolate</name>
        <dbReference type="ChEBI" id="CHEBI:57457"/>
    </ligand>
</feature>
<evidence type="ECO:0000313" key="13">
    <source>
        <dbReference type="EMBL" id="AEP36152.1"/>
    </source>
</evidence>
<evidence type="ECO:0000256" key="2">
    <source>
        <dbReference type="ARBA" id="ARBA00022490"/>
    </source>
</evidence>
<dbReference type="NCBIfam" id="TIGR00231">
    <property type="entry name" value="small_GTP"/>
    <property type="match status" value="1"/>
</dbReference>
<dbReference type="InterPro" id="IPR006073">
    <property type="entry name" value="GTP-bd"/>
</dbReference>
<dbReference type="NCBIfam" id="NF003661">
    <property type="entry name" value="PRK05291.1-3"/>
    <property type="match status" value="1"/>
</dbReference>
<keyword evidence="8 10" id="KW-0630">Potassium</keyword>
<dbReference type="InterPro" id="IPR005225">
    <property type="entry name" value="Small_GTP-bd"/>
</dbReference>
<dbReference type="STRING" id="1008459.TASI_0371"/>
<dbReference type="GO" id="GO:0003924">
    <property type="term" value="F:GTPase activity"/>
    <property type="evidence" value="ECO:0007669"/>
    <property type="project" value="UniProtKB-UniRule"/>
</dbReference>
<feature type="domain" description="TrmE-type G" evidence="12">
    <location>
        <begin position="217"/>
        <end position="370"/>
    </location>
</feature>
<accession>G4QCM2</accession>
<evidence type="ECO:0000256" key="4">
    <source>
        <dbReference type="ARBA" id="ARBA00022723"/>
    </source>
</evidence>
<keyword evidence="14" id="KW-1185">Reference proteome</keyword>
<proteinExistence type="inferred from homology"/>
<feature type="binding site" evidence="10">
    <location>
        <begin position="246"/>
        <end position="252"/>
    </location>
    <ligand>
        <name>GTP</name>
        <dbReference type="ChEBI" id="CHEBI:37565"/>
    </ligand>
</feature>
<comment type="similarity">
    <text evidence="1 10 11">Belongs to the TRAFAC class TrmE-Era-EngA-EngB-Septin-like GTPase superfamily. TrmE GTPase family.</text>
</comment>
<evidence type="ECO:0000256" key="1">
    <source>
        <dbReference type="ARBA" id="ARBA00011043"/>
    </source>
</evidence>
<dbReference type="eggNOG" id="COG0486">
    <property type="taxonomic scope" value="Bacteria"/>
</dbReference>
<dbReference type="CDD" id="cd14858">
    <property type="entry name" value="TrmE_N"/>
    <property type="match status" value="1"/>
</dbReference>
<evidence type="ECO:0000256" key="3">
    <source>
        <dbReference type="ARBA" id="ARBA00022694"/>
    </source>
</evidence>
<dbReference type="KEGG" id="tas:TASI_0371"/>
<dbReference type="AlphaFoldDB" id="G4QCM2"/>
<feature type="binding site" evidence="10">
    <location>
        <position position="252"/>
    </location>
    <ligand>
        <name>Mg(2+)</name>
        <dbReference type="ChEBI" id="CHEBI:18420"/>
    </ligand>
</feature>
<gene>
    <name evidence="10" type="primary">mnmE</name>
    <name evidence="10" type="synonym">trmE</name>
    <name evidence="13" type="ordered locus">TASI_0371</name>
</gene>
<dbReference type="InterPro" id="IPR025867">
    <property type="entry name" value="MnmE_helical"/>
</dbReference>
<dbReference type="GO" id="GO:0005525">
    <property type="term" value="F:GTP binding"/>
    <property type="evidence" value="ECO:0007669"/>
    <property type="project" value="UniProtKB-UniRule"/>
</dbReference>
<feature type="binding site" evidence="10">
    <location>
        <position position="227"/>
    </location>
    <ligand>
        <name>K(+)</name>
        <dbReference type="ChEBI" id="CHEBI:29103"/>
    </ligand>
</feature>
<dbReference type="SUPFAM" id="SSF52540">
    <property type="entry name" value="P-loop containing nucleoside triphosphate hydrolases"/>
    <property type="match status" value="1"/>
</dbReference>
<dbReference type="GO" id="GO:0030488">
    <property type="term" value="P:tRNA methylation"/>
    <property type="evidence" value="ECO:0007669"/>
    <property type="project" value="TreeGrafter"/>
</dbReference>
<dbReference type="NCBIfam" id="TIGR00450">
    <property type="entry name" value="mnmE_trmE_thdF"/>
    <property type="match status" value="1"/>
</dbReference>
<protein>
    <recommendedName>
        <fullName evidence="10">tRNA modification GTPase MnmE</fullName>
        <ecNumber evidence="10">3.6.-.-</ecNumber>
    </recommendedName>
</protein>
<dbReference type="HOGENOM" id="CLU_019624_4_1_4"/>
<evidence type="ECO:0000259" key="12">
    <source>
        <dbReference type="PROSITE" id="PS51709"/>
    </source>
</evidence>
<comment type="cofactor">
    <cofactor evidence="10">
        <name>K(+)</name>
        <dbReference type="ChEBI" id="CHEBI:29103"/>
    </cofactor>
    <text evidence="10">Binds 1 potassium ion per subunit.</text>
</comment>
<reference evidence="13 14" key="2">
    <citation type="journal article" date="2012" name="PLoS ONE">
        <title>Genomic characterization of the taylorella genus.</title>
        <authorList>
            <person name="Hebert L."/>
            <person name="Moumen B."/>
            <person name="Pons N."/>
            <person name="Duquesne F."/>
            <person name="Breuil M.F."/>
            <person name="Goux D."/>
            <person name="Batto J.M."/>
            <person name="Laugier C."/>
            <person name="Renault P."/>
            <person name="Petry S."/>
        </authorList>
    </citation>
    <scope>NUCLEOTIDE SEQUENCE [LARGE SCALE GENOMIC DNA]</scope>
    <source>
        <strain evidence="13 14">MCE3</strain>
    </source>
</reference>
<dbReference type="GO" id="GO:0002098">
    <property type="term" value="P:tRNA wobble uridine modification"/>
    <property type="evidence" value="ECO:0007669"/>
    <property type="project" value="TreeGrafter"/>
</dbReference>
<keyword evidence="6 10" id="KW-0378">Hydrolase</keyword>
<keyword evidence="9 10" id="KW-0342">GTP-binding</keyword>
<dbReference type="InterPro" id="IPR031168">
    <property type="entry name" value="G_TrmE"/>
</dbReference>
<dbReference type="Pfam" id="PF01926">
    <property type="entry name" value="MMR_HSR1"/>
    <property type="match status" value="1"/>
</dbReference>
<comment type="subcellular location">
    <subcellularLocation>
        <location evidence="10">Cytoplasm</location>
    </subcellularLocation>
</comment>
<evidence type="ECO:0000256" key="5">
    <source>
        <dbReference type="ARBA" id="ARBA00022741"/>
    </source>
</evidence>
<feature type="binding site" evidence="10">
    <location>
        <position position="248"/>
    </location>
    <ligand>
        <name>K(+)</name>
        <dbReference type="ChEBI" id="CHEBI:29103"/>
    </ligand>
</feature>
<dbReference type="SUPFAM" id="SSF116878">
    <property type="entry name" value="TrmE connector domain"/>
    <property type="match status" value="1"/>
</dbReference>
<reference key="1">
    <citation type="submission" date="2011-09" db="EMBL/GenBank/DDBJ databases">
        <title>Genomic characterization of the Taylorella genus.</title>
        <authorList>
            <person name="Hebert L."/>
            <person name="Moumen B."/>
            <person name="Pons N."/>
            <person name="Duquesne F."/>
            <person name="Breuil M.-F."/>
            <person name="Goux D."/>
            <person name="Batto J.-M."/>
            <person name="Renault P."/>
            <person name="Laugier C."/>
            <person name="Petry S."/>
        </authorList>
    </citation>
    <scope>NUCLEOTIDE SEQUENCE</scope>
    <source>
        <strain>MCE3</strain>
    </source>
</reference>
<dbReference type="InterPro" id="IPR027417">
    <property type="entry name" value="P-loop_NTPase"/>
</dbReference>
<evidence type="ECO:0000313" key="14">
    <source>
        <dbReference type="Proteomes" id="UP000009284"/>
    </source>
</evidence>
<feature type="binding site" evidence="10">
    <location>
        <begin position="271"/>
        <end position="274"/>
    </location>
    <ligand>
        <name>GTP</name>
        <dbReference type="ChEBI" id="CHEBI:37565"/>
    </ligand>
</feature>
<dbReference type="EC" id="3.6.-.-" evidence="10"/>
<dbReference type="GO" id="GO:0005829">
    <property type="term" value="C:cytosol"/>
    <property type="evidence" value="ECO:0007669"/>
    <property type="project" value="TreeGrafter"/>
</dbReference>
<evidence type="ECO:0000256" key="8">
    <source>
        <dbReference type="ARBA" id="ARBA00022958"/>
    </source>
</evidence>
<dbReference type="Gene3D" id="3.40.50.300">
    <property type="entry name" value="P-loop containing nucleotide triphosphate hydrolases"/>
    <property type="match status" value="1"/>
</dbReference>
<evidence type="ECO:0000256" key="10">
    <source>
        <dbReference type="HAMAP-Rule" id="MF_00379"/>
    </source>
</evidence>
<dbReference type="InterPro" id="IPR018948">
    <property type="entry name" value="GTP-bd_TrmE_N"/>
</dbReference>
<dbReference type="FunFam" id="3.40.50.300:FF:001376">
    <property type="entry name" value="tRNA modification GTPase MnmE"/>
    <property type="match status" value="1"/>
</dbReference>
<dbReference type="HAMAP" id="MF_00379">
    <property type="entry name" value="GTPase_MnmE"/>
    <property type="match status" value="1"/>
</dbReference>
<keyword evidence="7 10" id="KW-0460">Magnesium</keyword>